<proteinExistence type="predicted"/>
<feature type="compositionally biased region" description="Basic and acidic residues" evidence="1">
    <location>
        <begin position="88"/>
        <end position="110"/>
    </location>
</feature>
<reference evidence="4" key="3">
    <citation type="submission" date="2025-04" db="UniProtKB">
        <authorList>
            <consortium name="RefSeq"/>
        </authorList>
    </citation>
    <scope>IDENTIFICATION</scope>
    <source>
        <strain evidence="4">CBS 781.70</strain>
    </source>
</reference>
<feature type="region of interest" description="Disordered" evidence="1">
    <location>
        <begin position="1"/>
        <end position="32"/>
    </location>
</feature>
<accession>A0A6G1G5H7</accession>
<name>A0A6G1G5H7_9PEZI</name>
<reference evidence="4" key="2">
    <citation type="submission" date="2020-04" db="EMBL/GenBank/DDBJ databases">
        <authorList>
            <consortium name="NCBI Genome Project"/>
        </authorList>
    </citation>
    <scope>NUCLEOTIDE SEQUENCE</scope>
    <source>
        <strain evidence="4">CBS 781.70</strain>
    </source>
</reference>
<reference evidence="2 4" key="1">
    <citation type="submission" date="2020-01" db="EMBL/GenBank/DDBJ databases">
        <authorList>
            <consortium name="DOE Joint Genome Institute"/>
            <person name="Haridas S."/>
            <person name="Albert R."/>
            <person name="Binder M."/>
            <person name="Bloem J."/>
            <person name="Labutti K."/>
            <person name="Salamov A."/>
            <person name="Andreopoulos B."/>
            <person name="Baker S.E."/>
            <person name="Barry K."/>
            <person name="Bills G."/>
            <person name="Bluhm B.H."/>
            <person name="Cannon C."/>
            <person name="Castanera R."/>
            <person name="Culley D.E."/>
            <person name="Daum C."/>
            <person name="Ezra D."/>
            <person name="Gonzalez J.B."/>
            <person name="Henrissat B."/>
            <person name="Kuo A."/>
            <person name="Liang C."/>
            <person name="Lipzen A."/>
            <person name="Lutzoni F."/>
            <person name="Magnuson J."/>
            <person name="Mondo S."/>
            <person name="Nolan M."/>
            <person name="Ohm R."/>
            <person name="Pangilinan J."/>
            <person name="Park H.-J."/>
            <person name="Ramirez L."/>
            <person name="Alfaro M."/>
            <person name="Sun H."/>
            <person name="Tritt A."/>
            <person name="Yoshinaga Y."/>
            <person name="Zwiers L.-H."/>
            <person name="Turgeon B.G."/>
            <person name="Goodwin S.B."/>
            <person name="Spatafora J.W."/>
            <person name="Crous P.W."/>
            <person name="Grigoriev I.V."/>
        </authorList>
    </citation>
    <scope>NUCLEOTIDE SEQUENCE</scope>
    <source>
        <strain evidence="2 4">CBS 781.70</strain>
    </source>
</reference>
<feature type="compositionally biased region" description="Polar residues" evidence="1">
    <location>
        <begin position="13"/>
        <end position="29"/>
    </location>
</feature>
<feature type="region of interest" description="Disordered" evidence="1">
    <location>
        <begin position="88"/>
        <end position="132"/>
    </location>
</feature>
<organism evidence="2">
    <name type="scientific">Eremomyces bilateralis CBS 781.70</name>
    <dbReference type="NCBI Taxonomy" id="1392243"/>
    <lineage>
        <taxon>Eukaryota</taxon>
        <taxon>Fungi</taxon>
        <taxon>Dikarya</taxon>
        <taxon>Ascomycota</taxon>
        <taxon>Pezizomycotina</taxon>
        <taxon>Dothideomycetes</taxon>
        <taxon>Dothideomycetes incertae sedis</taxon>
        <taxon>Eremomycetales</taxon>
        <taxon>Eremomycetaceae</taxon>
        <taxon>Eremomyces</taxon>
    </lineage>
</organism>
<dbReference type="RefSeq" id="XP_033534944.1">
    <property type="nucleotide sequence ID" value="XM_033679276.1"/>
</dbReference>
<evidence type="ECO:0000256" key="1">
    <source>
        <dbReference type="SAM" id="MobiDB-lite"/>
    </source>
</evidence>
<dbReference type="AlphaFoldDB" id="A0A6G1G5H7"/>
<protein>
    <submittedName>
        <fullName evidence="2 4">Uncharacterized protein</fullName>
    </submittedName>
</protein>
<dbReference type="EMBL" id="ML975155">
    <property type="protein sequence ID" value="KAF1813313.1"/>
    <property type="molecule type" value="Genomic_DNA"/>
</dbReference>
<feature type="compositionally biased region" description="Basic and acidic residues" evidence="1">
    <location>
        <begin position="120"/>
        <end position="132"/>
    </location>
</feature>
<gene>
    <name evidence="2 4" type="ORF">P152DRAFT_457674</name>
</gene>
<dbReference type="OrthoDB" id="3902208at2759"/>
<dbReference type="Proteomes" id="UP000504638">
    <property type="component" value="Unplaced"/>
</dbReference>
<sequence length="132" mass="14059">MPEHEHIPVPKDNPSSTNPQDPSSDQQPYRASIHHLADPAGAALSTTLQPLGSAVSTLTTPLTKAVGGITRPVLGPLTGEKEEKMEVLGGENRDSYKHGKESVAGRERTGKNPLGLEEGWGFREEEGKKGGK</sequence>
<evidence type="ECO:0000313" key="2">
    <source>
        <dbReference type="EMBL" id="KAF1813313.1"/>
    </source>
</evidence>
<keyword evidence="3" id="KW-1185">Reference proteome</keyword>
<evidence type="ECO:0000313" key="3">
    <source>
        <dbReference type="Proteomes" id="UP000504638"/>
    </source>
</evidence>
<evidence type="ECO:0000313" key="4">
    <source>
        <dbReference type="RefSeq" id="XP_033534944.1"/>
    </source>
</evidence>
<dbReference type="GeneID" id="54419846"/>